<name>A0A2H0URG1_9BACT</name>
<sequence length="76" mass="9000">MESWLISEEEEYKNLYREIALFLESRGIDIETGMSKDKSRNADHDEVLLWVLHGEMFEQKDISQTTVHKARKIMEA</sequence>
<dbReference type="Proteomes" id="UP000231157">
    <property type="component" value="Unassembled WGS sequence"/>
</dbReference>
<evidence type="ECO:0000313" key="2">
    <source>
        <dbReference type="Proteomes" id="UP000231157"/>
    </source>
</evidence>
<accession>A0A2H0URG1</accession>
<gene>
    <name evidence="1" type="ORF">COU07_03915</name>
</gene>
<organism evidence="1 2">
    <name type="scientific">Candidatus Harrisonbacteria bacterium CG10_big_fil_rev_8_21_14_0_10_40_38</name>
    <dbReference type="NCBI Taxonomy" id="1974583"/>
    <lineage>
        <taxon>Bacteria</taxon>
        <taxon>Candidatus Harrisoniibacteriota</taxon>
    </lineage>
</organism>
<reference evidence="2" key="1">
    <citation type="submission" date="2017-09" db="EMBL/GenBank/DDBJ databases">
        <title>Depth-based differentiation of microbial function through sediment-hosted aquifers and enrichment of novel symbionts in the deep terrestrial subsurface.</title>
        <authorList>
            <person name="Probst A.J."/>
            <person name="Ladd B."/>
            <person name="Jarett J.K."/>
            <person name="Geller-Mcgrath D.E."/>
            <person name="Sieber C.M.K."/>
            <person name="Emerson J.B."/>
            <person name="Anantharaman K."/>
            <person name="Thomas B.C."/>
            <person name="Malmstrom R."/>
            <person name="Stieglmeier M."/>
            <person name="Klingl A."/>
            <person name="Woyke T."/>
            <person name="Ryan C.M."/>
            <person name="Banfield J.F."/>
        </authorList>
    </citation>
    <scope>NUCLEOTIDE SEQUENCE [LARGE SCALE GENOMIC DNA]</scope>
</reference>
<evidence type="ECO:0000313" key="1">
    <source>
        <dbReference type="EMBL" id="PIR89009.1"/>
    </source>
</evidence>
<comment type="caution">
    <text evidence="1">The sequence shown here is derived from an EMBL/GenBank/DDBJ whole genome shotgun (WGS) entry which is preliminary data.</text>
</comment>
<dbReference type="AlphaFoldDB" id="A0A2H0URG1"/>
<protein>
    <submittedName>
        <fullName evidence="1">Uncharacterized protein</fullName>
    </submittedName>
</protein>
<dbReference type="EMBL" id="PFAZ01000009">
    <property type="protein sequence ID" value="PIR89009.1"/>
    <property type="molecule type" value="Genomic_DNA"/>
</dbReference>
<proteinExistence type="predicted"/>